<evidence type="ECO:0000313" key="5">
    <source>
        <dbReference type="EMBL" id="CCO16082.1"/>
    </source>
</evidence>
<dbReference type="OrthoDB" id="509099at2759"/>
<dbReference type="KEGG" id="bpg:Bathy04g01920"/>
<proteinExistence type="inferred from homology"/>
<feature type="compositionally biased region" description="Acidic residues" evidence="4">
    <location>
        <begin position="64"/>
        <end position="86"/>
    </location>
</feature>
<feature type="region of interest" description="Disordered" evidence="4">
    <location>
        <begin position="1189"/>
        <end position="1240"/>
    </location>
</feature>
<dbReference type="Gene3D" id="1.25.40.10">
    <property type="entry name" value="Tetratricopeptide repeat domain"/>
    <property type="match status" value="4"/>
</dbReference>
<dbReference type="eggNOG" id="KOG4197">
    <property type="taxonomic scope" value="Eukaryota"/>
</dbReference>
<gene>
    <name evidence="5" type="ORF">Bathy04g01920</name>
</gene>
<dbReference type="EMBL" id="FO082275">
    <property type="protein sequence ID" value="CCO16082.1"/>
    <property type="molecule type" value="Genomic_DNA"/>
</dbReference>
<dbReference type="PANTHER" id="PTHR47447:SF17">
    <property type="entry name" value="OS12G0638900 PROTEIN"/>
    <property type="match status" value="1"/>
</dbReference>
<evidence type="ECO:0000256" key="2">
    <source>
        <dbReference type="ARBA" id="ARBA00022737"/>
    </source>
</evidence>
<dbReference type="InterPro" id="IPR011990">
    <property type="entry name" value="TPR-like_helical_dom_sf"/>
</dbReference>
<feature type="region of interest" description="Disordered" evidence="4">
    <location>
        <begin position="13"/>
        <end position="107"/>
    </location>
</feature>
<feature type="compositionally biased region" description="Basic and acidic residues" evidence="4">
    <location>
        <begin position="1219"/>
        <end position="1240"/>
    </location>
</feature>
<evidence type="ECO:0000256" key="4">
    <source>
        <dbReference type="SAM" id="MobiDB-lite"/>
    </source>
</evidence>
<dbReference type="PANTHER" id="PTHR47447">
    <property type="entry name" value="OS03G0856100 PROTEIN"/>
    <property type="match status" value="1"/>
</dbReference>
<evidence type="ECO:0000256" key="1">
    <source>
        <dbReference type="ARBA" id="ARBA00007626"/>
    </source>
</evidence>
<protein>
    <recommendedName>
        <fullName evidence="7">Pentacotripeptide-repeat region of PRORP domain-containing protein</fullName>
    </recommendedName>
</protein>
<evidence type="ECO:0000313" key="6">
    <source>
        <dbReference type="Proteomes" id="UP000198341"/>
    </source>
</evidence>
<dbReference type="PROSITE" id="PS51375">
    <property type="entry name" value="PPR"/>
    <property type="match status" value="2"/>
</dbReference>
<organism evidence="5 6">
    <name type="scientific">Bathycoccus prasinos</name>
    <dbReference type="NCBI Taxonomy" id="41875"/>
    <lineage>
        <taxon>Eukaryota</taxon>
        <taxon>Viridiplantae</taxon>
        <taxon>Chlorophyta</taxon>
        <taxon>Mamiellophyceae</taxon>
        <taxon>Mamiellales</taxon>
        <taxon>Bathycoccaceae</taxon>
        <taxon>Bathycoccus</taxon>
    </lineage>
</organism>
<reference evidence="5 6" key="1">
    <citation type="submission" date="2011-10" db="EMBL/GenBank/DDBJ databases">
        <authorList>
            <person name="Genoscope - CEA"/>
        </authorList>
    </citation>
    <scope>NUCLEOTIDE SEQUENCE [LARGE SCALE GENOMIC DNA]</scope>
    <source>
        <strain evidence="5 6">RCC 1105</strain>
    </source>
</reference>
<dbReference type="InterPro" id="IPR002885">
    <property type="entry name" value="PPR_rpt"/>
</dbReference>
<evidence type="ECO:0000256" key="3">
    <source>
        <dbReference type="PROSITE-ProRule" id="PRU00708"/>
    </source>
</evidence>
<dbReference type="NCBIfam" id="TIGR00756">
    <property type="entry name" value="PPR"/>
    <property type="match status" value="2"/>
</dbReference>
<feature type="compositionally biased region" description="Low complexity" evidence="4">
    <location>
        <begin position="13"/>
        <end position="34"/>
    </location>
</feature>
<dbReference type="AlphaFoldDB" id="K8EDC4"/>
<evidence type="ECO:0008006" key="7">
    <source>
        <dbReference type="Google" id="ProtNLM"/>
    </source>
</evidence>
<dbReference type="STRING" id="41875.K8EDC4"/>
<name>K8EDC4_9CHLO</name>
<keyword evidence="2" id="KW-0677">Repeat</keyword>
<dbReference type="GeneID" id="19016217"/>
<feature type="repeat" description="PPR" evidence="3">
    <location>
        <begin position="555"/>
        <end position="589"/>
    </location>
</feature>
<keyword evidence="6" id="KW-1185">Reference proteome</keyword>
<dbReference type="Pfam" id="PF01535">
    <property type="entry name" value="PPR"/>
    <property type="match status" value="3"/>
</dbReference>
<feature type="repeat" description="PPR" evidence="3">
    <location>
        <begin position="333"/>
        <end position="367"/>
    </location>
</feature>
<sequence>MTAAFLRRRRLSSLFASSSSSSSSSARRFSRLAAISDNPKKKKKNSSFPVEEDDGSPPPPPYVFDDEDEDAEERDDDEYDEKDDDVMEKLMMKRRTYSRRRKETNIVRGNKKTIQSPLTPTTTPNKVVQKYKKKDVLFQQAVEKDIEEAIFVHDEEQKEEEEKERWSAKSENELVEEFSRLLRVSEGTMNAPLQAFRFARRYFLEREDDDSEFSRGESYSQSRFFKKMNVAQHHGPFFDQCAKANAFELMMEYYGLFDPRDDKMDGGRLANAFISRMSREMRDGENNDEGFDLNASTTKSAKKNRNQSNNIKNNNAFYFEFVRQAFEMSLTKNEYTVSAFLKACGKANRLNDAKKAFENMKKNGTPKAIVYRSYIDCCASCADCEEALETFRQFKVDVLGKDKRIRDDTDAVRAFNGVIAAAKNARNVNVAKSIFQELTEDFAYLAPTEITYGAAITAAANASPIPDLEFALELFNRSREDPSVQGDMNKYIVSATLSCLQRSLAVGAFTESNAKAVALAKNITRPLLQRYEEESKRLRETNKLNNGKDDYFNVSSQVFSALVSVYARANDVESAMDIIEQMQKLGFAVNRHILTSALTACRPRADDANGQAMATKGVELFEQSNKSVCETSSVASAAMFLYFHLGDAKKATDLYDTVKLRTNENSTLDNQILFNTMLLHCAKKTKSHTSSNNAENAISIFRDMRRANVPATERTYSLMLTALGTHGNRFTDVEKVYKLANRDPNVLVNDFMRTAWMDANVKAHRVEEALDVYDSIIESYSNIEEIGEDTSSNASPSIVTFGSALFGCLTMSVERENVDVAAEKAYKIFADMAKFNVVPNDWCSNLFVKVISRAGRVEDTISELKSIIKCGGSIQDDTLEGVVRALCRAGYPERALRVYKWLRSRQSDNENKSMKATIKTSTSVAPKQVAYYHLTRGTFQDLVQSCADNGFLADAWNLVERRKKYHSGGKMTVAEELGPLAMGSLFKAVARNAEVVEQEVDFMSKTKTMAKLAIESETSLFGADVLCALVEAFARSGDLASAMEFWEYYEKQNSEADDLPRKMKKINPYQKDTPRSKMYGALIDECCRLNEVSSALSVFDKAKDAEVGLNTVTLAFLESCCRRSRVDEWRVFDVCAQMRIQSEQRKSMKNPQAQRPLFSHHVTGDLEYETSNGKESTVDATITAAMTPAVPPKQYSDAIESALENRSAAPKSGNKKKNGSRERNKYKSAEEMHFFDDEMY</sequence>
<dbReference type="RefSeq" id="XP_007513557.1">
    <property type="nucleotide sequence ID" value="XM_007513495.1"/>
</dbReference>
<comment type="similarity">
    <text evidence="1">Belongs to the PPR family. P subfamily.</text>
</comment>
<feature type="compositionally biased region" description="Basic residues" evidence="4">
    <location>
        <begin position="92"/>
        <end position="102"/>
    </location>
</feature>
<accession>K8EDC4</accession>
<dbReference type="Proteomes" id="UP000198341">
    <property type="component" value="Chromosome 4"/>
</dbReference>
<feature type="region of interest" description="Disordered" evidence="4">
    <location>
        <begin position="1143"/>
        <end position="1162"/>
    </location>
</feature>